<keyword evidence="4" id="KW-1185">Reference proteome</keyword>
<dbReference type="Gene3D" id="3.40.50.1240">
    <property type="entry name" value="Phosphoglycerate mutase-like"/>
    <property type="match status" value="1"/>
</dbReference>
<gene>
    <name evidence="3" type="ORF">KDI_36880</name>
</gene>
<dbReference type="Proteomes" id="UP000322530">
    <property type="component" value="Unassembled WGS sequence"/>
</dbReference>
<dbReference type="InterPro" id="IPR013078">
    <property type="entry name" value="His_Pase_superF_clade-1"/>
</dbReference>
<dbReference type="PANTHER" id="PTHR48100">
    <property type="entry name" value="BROAD-SPECIFICITY PHOSPHATASE YOR283W-RELATED"/>
    <property type="match status" value="1"/>
</dbReference>
<evidence type="ECO:0000313" key="3">
    <source>
        <dbReference type="EMBL" id="GCF10124.1"/>
    </source>
</evidence>
<dbReference type="Pfam" id="PF00300">
    <property type="entry name" value="His_Phos_1"/>
    <property type="match status" value="1"/>
</dbReference>
<evidence type="ECO:0000256" key="1">
    <source>
        <dbReference type="PIRSR" id="PIRSR613078-1"/>
    </source>
</evidence>
<name>A0A5A5TGP9_9CHLR</name>
<dbReference type="GO" id="GO:0016791">
    <property type="term" value="F:phosphatase activity"/>
    <property type="evidence" value="ECO:0007669"/>
    <property type="project" value="TreeGrafter"/>
</dbReference>
<proteinExistence type="predicted"/>
<evidence type="ECO:0000256" key="2">
    <source>
        <dbReference type="PIRSR" id="PIRSR613078-2"/>
    </source>
</evidence>
<dbReference type="PANTHER" id="PTHR48100:SF1">
    <property type="entry name" value="HISTIDINE PHOSPHATASE FAMILY PROTEIN-RELATED"/>
    <property type="match status" value="1"/>
</dbReference>
<protein>
    <submittedName>
        <fullName evidence="3">Alpha-ribazole phosphatase</fullName>
    </submittedName>
</protein>
<dbReference type="SMART" id="SM00855">
    <property type="entry name" value="PGAM"/>
    <property type="match status" value="1"/>
</dbReference>
<dbReference type="GO" id="GO:0005737">
    <property type="term" value="C:cytoplasm"/>
    <property type="evidence" value="ECO:0007669"/>
    <property type="project" value="TreeGrafter"/>
</dbReference>
<organism evidence="3 4">
    <name type="scientific">Dictyobacter arantiisoli</name>
    <dbReference type="NCBI Taxonomy" id="2014874"/>
    <lineage>
        <taxon>Bacteria</taxon>
        <taxon>Bacillati</taxon>
        <taxon>Chloroflexota</taxon>
        <taxon>Ktedonobacteria</taxon>
        <taxon>Ktedonobacterales</taxon>
        <taxon>Dictyobacteraceae</taxon>
        <taxon>Dictyobacter</taxon>
    </lineage>
</organism>
<reference evidence="3 4" key="1">
    <citation type="submission" date="2019-01" db="EMBL/GenBank/DDBJ databases">
        <title>Draft genome sequence of Dictyobacter sp. Uno17.</title>
        <authorList>
            <person name="Wang C.M."/>
            <person name="Zheng Y."/>
            <person name="Sakai Y."/>
            <person name="Abe K."/>
            <person name="Yokota A."/>
            <person name="Yabe S."/>
        </authorList>
    </citation>
    <scope>NUCLEOTIDE SEQUENCE [LARGE SCALE GENOMIC DNA]</scope>
    <source>
        <strain evidence="3 4">Uno17</strain>
    </source>
</reference>
<comment type="caution">
    <text evidence="3">The sequence shown here is derived from an EMBL/GenBank/DDBJ whole genome shotgun (WGS) entry which is preliminary data.</text>
</comment>
<evidence type="ECO:0000313" key="4">
    <source>
        <dbReference type="Proteomes" id="UP000322530"/>
    </source>
</evidence>
<dbReference type="EMBL" id="BIXY01000060">
    <property type="protein sequence ID" value="GCF10124.1"/>
    <property type="molecule type" value="Genomic_DNA"/>
</dbReference>
<dbReference type="SUPFAM" id="SSF53254">
    <property type="entry name" value="Phosphoglycerate mutase-like"/>
    <property type="match status" value="1"/>
</dbReference>
<feature type="binding site" evidence="2">
    <location>
        <begin position="9"/>
        <end position="16"/>
    </location>
    <ligand>
        <name>substrate</name>
    </ligand>
</feature>
<feature type="active site" description="Proton donor/acceptor" evidence="1">
    <location>
        <position position="85"/>
    </location>
</feature>
<dbReference type="AlphaFoldDB" id="A0A5A5TGP9"/>
<feature type="binding site" evidence="2">
    <location>
        <position position="59"/>
    </location>
    <ligand>
        <name>substrate</name>
    </ligand>
</feature>
<accession>A0A5A5TGP9</accession>
<dbReference type="InterPro" id="IPR050275">
    <property type="entry name" value="PGM_Phosphatase"/>
</dbReference>
<dbReference type="CDD" id="cd07067">
    <property type="entry name" value="HP_PGM_like"/>
    <property type="match status" value="1"/>
</dbReference>
<sequence>MVRRLWLVRHGATVWNQEQRFCGQTDIGLSSQGEAQAQWLGEQLHTRSIAALYASDLLRAQQTAAMITQQSPQSLSIKSSSAWREISFGAWEGLTYAQIAARFPDQLAFFTGGVDAAPPDGESPAAFAQRVLMAFVQLTHDVSSLAAGDIVLVSHGGALRALLCIVLHMPLEYQWQLHIEPGSLSALDFVNGSEDVLATTTLTLLNYHA</sequence>
<feature type="active site" description="Tele-phosphohistidine intermediate" evidence="1">
    <location>
        <position position="10"/>
    </location>
</feature>
<dbReference type="InterPro" id="IPR029033">
    <property type="entry name" value="His_PPase_superfam"/>
</dbReference>